<organism evidence="1 2">
    <name type="scientific">Coccidioides immitis RMSCC 2394</name>
    <dbReference type="NCBI Taxonomy" id="404692"/>
    <lineage>
        <taxon>Eukaryota</taxon>
        <taxon>Fungi</taxon>
        <taxon>Dikarya</taxon>
        <taxon>Ascomycota</taxon>
        <taxon>Pezizomycotina</taxon>
        <taxon>Eurotiomycetes</taxon>
        <taxon>Eurotiomycetidae</taxon>
        <taxon>Onygenales</taxon>
        <taxon>Onygenaceae</taxon>
        <taxon>Coccidioides</taxon>
    </lineage>
</organism>
<dbReference type="Proteomes" id="UP000054565">
    <property type="component" value="Unassembled WGS sequence"/>
</dbReference>
<evidence type="ECO:0000313" key="1">
    <source>
        <dbReference type="EMBL" id="KMP08058.1"/>
    </source>
</evidence>
<reference evidence="2" key="1">
    <citation type="journal article" date="2010" name="Genome Res.">
        <title>Population genomic sequencing of Coccidioides fungi reveals recent hybridization and transposon control.</title>
        <authorList>
            <person name="Neafsey D.E."/>
            <person name="Barker B.M."/>
            <person name="Sharpton T.J."/>
            <person name="Stajich J.E."/>
            <person name="Park D.J."/>
            <person name="Whiston E."/>
            <person name="Hung C.-Y."/>
            <person name="McMahan C."/>
            <person name="White J."/>
            <person name="Sykes S."/>
            <person name="Heiman D."/>
            <person name="Young S."/>
            <person name="Zeng Q."/>
            <person name="Abouelleil A."/>
            <person name="Aftuck L."/>
            <person name="Bessette D."/>
            <person name="Brown A."/>
            <person name="FitzGerald M."/>
            <person name="Lui A."/>
            <person name="Macdonald J.P."/>
            <person name="Priest M."/>
            <person name="Orbach M.J."/>
            <person name="Galgiani J.N."/>
            <person name="Kirkland T.N."/>
            <person name="Cole G.T."/>
            <person name="Birren B.W."/>
            <person name="Henn M.R."/>
            <person name="Taylor J.W."/>
            <person name="Rounsley S.D."/>
        </authorList>
    </citation>
    <scope>NUCLEOTIDE SEQUENCE [LARGE SCALE GENOMIC DNA]</scope>
    <source>
        <strain evidence="2">RMSCC 2394</strain>
    </source>
</reference>
<dbReference type="EMBL" id="DS028097">
    <property type="protein sequence ID" value="KMP08058.1"/>
    <property type="molecule type" value="Genomic_DNA"/>
</dbReference>
<evidence type="ECO:0000313" key="2">
    <source>
        <dbReference type="Proteomes" id="UP000054565"/>
    </source>
</evidence>
<gene>
    <name evidence="1" type="ORF">CIRG_07739</name>
</gene>
<sequence length="114" mass="13248">MPLLCCRLPRRQNIQLPPSRSNLQPLIRRYLALYFLSLIFRSRRSKFLGETAKPLIPMASRMDLPENDLILMGQREDQKVSNSLWVARYYPTASYRRIITYGTIPVTSSCIRGS</sequence>
<dbReference type="AlphaFoldDB" id="A0A0J6YMC7"/>
<name>A0A0J6YMC7_COCIT</name>
<proteinExistence type="predicted"/>
<protein>
    <submittedName>
        <fullName evidence="1">Uncharacterized protein</fullName>
    </submittedName>
</protein>
<accession>A0A0J6YMC7</accession>